<proteinExistence type="predicted"/>
<dbReference type="AlphaFoldDB" id="A0A9P2W257"/>
<reference evidence="1 2" key="1">
    <citation type="submission" date="2012-03" db="EMBL/GenBank/DDBJ databases">
        <title>The Genome Sequence of Bartonella taylorii 8TBB.</title>
        <authorList>
            <consortium name="The Broad Institute Genome Sequencing Platform"/>
            <consortium name="The Broad Institute Genome Sequencing Center for Infectious Disease"/>
            <person name="Feldgarden M."/>
            <person name="Kirby J."/>
            <person name="Kosoy M."/>
            <person name="Birtles R."/>
            <person name="Probert W.S."/>
            <person name="Chiaraviglio L."/>
            <person name="Young S.K."/>
            <person name="Zeng Q."/>
            <person name="Gargeya S."/>
            <person name="Fitzgerald M."/>
            <person name="Haas B."/>
            <person name="Abouelleil A."/>
            <person name="Alvarado L."/>
            <person name="Arachchi H.M."/>
            <person name="Berlin A."/>
            <person name="Chapman S.B."/>
            <person name="Gearin G."/>
            <person name="Goldberg J."/>
            <person name="Griggs A."/>
            <person name="Gujja S."/>
            <person name="Hansen M."/>
            <person name="Heiman D."/>
            <person name="Howarth C."/>
            <person name="Larimer J."/>
            <person name="Lui A."/>
            <person name="MacDonald P.J.P."/>
            <person name="McCowen C."/>
            <person name="Montmayeur A."/>
            <person name="Murphy C."/>
            <person name="Neiman D."/>
            <person name="Pearson M."/>
            <person name="Priest M."/>
            <person name="Roberts A."/>
            <person name="Saif S."/>
            <person name="Shea T."/>
            <person name="Sisk P."/>
            <person name="Stolte C."/>
            <person name="Sykes S."/>
            <person name="Wortman J."/>
            <person name="Nusbaum C."/>
            <person name="Birren B."/>
        </authorList>
    </citation>
    <scope>NUCLEOTIDE SEQUENCE [LARGE SCALE GENOMIC DNA]</scope>
    <source>
        <strain evidence="1 2">8TBB</strain>
    </source>
</reference>
<accession>A0A9P2W257</accession>
<keyword evidence="2" id="KW-1185">Reference proteome</keyword>
<evidence type="ECO:0000313" key="2">
    <source>
        <dbReference type="Proteomes" id="UP000002648"/>
    </source>
</evidence>
<dbReference type="EMBL" id="AIMD01000049">
    <property type="protein sequence ID" value="EJF92955.1"/>
    <property type="molecule type" value="Genomic_DNA"/>
</dbReference>
<gene>
    <name evidence="1" type="ORF">ME9_01397</name>
</gene>
<name>A0A9P2W257_BARTA</name>
<evidence type="ECO:0000313" key="1">
    <source>
        <dbReference type="EMBL" id="EJF92955.1"/>
    </source>
</evidence>
<dbReference type="Proteomes" id="UP000002648">
    <property type="component" value="Unassembled WGS sequence"/>
</dbReference>
<organism evidence="1 2">
    <name type="scientific">Bartonella taylorii 8TBB</name>
    <dbReference type="NCBI Taxonomy" id="1094560"/>
    <lineage>
        <taxon>Bacteria</taxon>
        <taxon>Pseudomonadati</taxon>
        <taxon>Pseudomonadota</taxon>
        <taxon>Alphaproteobacteria</taxon>
        <taxon>Hyphomicrobiales</taxon>
        <taxon>Bartonellaceae</taxon>
        <taxon>Bartonella</taxon>
    </lineage>
</organism>
<protein>
    <submittedName>
        <fullName evidence="1">Uncharacterized protein</fullName>
    </submittedName>
</protein>
<comment type="caution">
    <text evidence="1">The sequence shown here is derived from an EMBL/GenBank/DDBJ whole genome shotgun (WGS) entry which is preliminary data.</text>
</comment>
<sequence length="73" mass="8236">MTVNDESPRKIYEALSQLGCDLHKLTVIIEPRGIIYEDYGYLFSNISSIKEQNGTNLITIWALGMCTQSAQCH</sequence>